<evidence type="ECO:0000313" key="1">
    <source>
        <dbReference type="EMBL" id="KAH7655920.1"/>
    </source>
</evidence>
<keyword evidence="2" id="KW-1185">Reference proteome</keyword>
<feature type="non-terminal residue" evidence="1">
    <location>
        <position position="263"/>
    </location>
</feature>
<proteinExistence type="predicted"/>
<comment type="caution">
    <text evidence="1">The sequence shown here is derived from an EMBL/GenBank/DDBJ whole genome shotgun (WGS) entry which is preliminary data.</text>
</comment>
<gene>
    <name evidence="1" type="ORF">IHE45_18G045000</name>
</gene>
<protein>
    <submittedName>
        <fullName evidence="1">Tify domain-containing protein</fullName>
    </submittedName>
</protein>
<sequence>MVGESRMERDFMGLSGKKVKGVAGGGHQDSDVEKEWFGRDDLESGFYFGFRLQECESRSYKTLPRHSIPVLISSPFFEAHTAPNGPDLTVTGLKQKPFFRGTMTVNSPAARSSGAFDPRQYILILSKPTTMTSLLTIFYASAVNVYNDIPLDKAQAIMFIASKVASDVVSSRSERLLPPIGVKMVDGVNTDQSQTQILNHKTSPCPILPSPKSETLSSSGIANDISQSKATETVVPTRPIIQRAIPQARNGSLARFLEKAQGK</sequence>
<name>A0ACB7U6M7_DIOAL</name>
<reference evidence="2" key="1">
    <citation type="journal article" date="2022" name="Nat. Commun.">
        <title>Chromosome evolution and the genetic basis of agronomically important traits in greater yam.</title>
        <authorList>
            <person name="Bredeson J.V."/>
            <person name="Lyons J.B."/>
            <person name="Oniyinde I.O."/>
            <person name="Okereke N.R."/>
            <person name="Kolade O."/>
            <person name="Nnabue I."/>
            <person name="Nwadili C.O."/>
            <person name="Hribova E."/>
            <person name="Parker M."/>
            <person name="Nwogha J."/>
            <person name="Shu S."/>
            <person name="Carlson J."/>
            <person name="Kariba R."/>
            <person name="Muthemba S."/>
            <person name="Knop K."/>
            <person name="Barton G.J."/>
            <person name="Sherwood A.V."/>
            <person name="Lopez-Montes A."/>
            <person name="Asiedu R."/>
            <person name="Jamnadass R."/>
            <person name="Muchugi A."/>
            <person name="Goodstein D."/>
            <person name="Egesi C.N."/>
            <person name="Featherston J."/>
            <person name="Asfaw A."/>
            <person name="Simpson G.G."/>
            <person name="Dolezel J."/>
            <person name="Hendre P.S."/>
            <person name="Van Deynze A."/>
            <person name="Kumar P.L."/>
            <person name="Obidiegwu J.E."/>
            <person name="Bhattacharjee R."/>
            <person name="Rokhsar D.S."/>
        </authorList>
    </citation>
    <scope>NUCLEOTIDE SEQUENCE [LARGE SCALE GENOMIC DNA]</scope>
    <source>
        <strain evidence="2">cv. TDa95/00328</strain>
    </source>
</reference>
<accession>A0ACB7U6M7</accession>
<dbReference type="Proteomes" id="UP000827976">
    <property type="component" value="Chromosome 18"/>
</dbReference>
<organism evidence="1 2">
    <name type="scientific">Dioscorea alata</name>
    <name type="common">Purple yam</name>
    <dbReference type="NCBI Taxonomy" id="55571"/>
    <lineage>
        <taxon>Eukaryota</taxon>
        <taxon>Viridiplantae</taxon>
        <taxon>Streptophyta</taxon>
        <taxon>Embryophyta</taxon>
        <taxon>Tracheophyta</taxon>
        <taxon>Spermatophyta</taxon>
        <taxon>Magnoliopsida</taxon>
        <taxon>Liliopsida</taxon>
        <taxon>Dioscoreales</taxon>
        <taxon>Dioscoreaceae</taxon>
        <taxon>Dioscorea</taxon>
    </lineage>
</organism>
<dbReference type="EMBL" id="CM037028">
    <property type="protein sequence ID" value="KAH7655920.1"/>
    <property type="molecule type" value="Genomic_DNA"/>
</dbReference>
<evidence type="ECO:0000313" key="2">
    <source>
        <dbReference type="Proteomes" id="UP000827976"/>
    </source>
</evidence>